<name>A0A4D6NFL0_VIGUN</name>
<accession>A0A4D6NFL0</accession>
<gene>
    <name evidence="1" type="ORF">DEO72_LG10g1968</name>
</gene>
<dbReference type="Proteomes" id="UP000501690">
    <property type="component" value="Linkage Group LG10"/>
</dbReference>
<sequence>MEEFLHEGARRIFFSREDSEVASGTNGGERKRMPDKAMVVLNNLAGIKKAKEAVVEEGGIVVLKQSKMGW</sequence>
<dbReference type="EMBL" id="CP039354">
    <property type="protein sequence ID" value="QCE10737.1"/>
    <property type="molecule type" value="Genomic_DNA"/>
</dbReference>
<evidence type="ECO:0000313" key="1">
    <source>
        <dbReference type="EMBL" id="QCE10737.1"/>
    </source>
</evidence>
<proteinExistence type="predicted"/>
<reference evidence="1 2" key="1">
    <citation type="submission" date="2019-04" db="EMBL/GenBank/DDBJ databases">
        <title>An improved genome assembly and genetic linkage map for asparagus bean, Vigna unguiculata ssp. sesquipedialis.</title>
        <authorList>
            <person name="Xia Q."/>
            <person name="Zhang R."/>
            <person name="Dong Y."/>
        </authorList>
    </citation>
    <scope>NUCLEOTIDE SEQUENCE [LARGE SCALE GENOMIC DNA]</scope>
    <source>
        <tissue evidence="1">Leaf</tissue>
    </source>
</reference>
<organism evidence="1 2">
    <name type="scientific">Vigna unguiculata</name>
    <name type="common">Cowpea</name>
    <dbReference type="NCBI Taxonomy" id="3917"/>
    <lineage>
        <taxon>Eukaryota</taxon>
        <taxon>Viridiplantae</taxon>
        <taxon>Streptophyta</taxon>
        <taxon>Embryophyta</taxon>
        <taxon>Tracheophyta</taxon>
        <taxon>Spermatophyta</taxon>
        <taxon>Magnoliopsida</taxon>
        <taxon>eudicotyledons</taxon>
        <taxon>Gunneridae</taxon>
        <taxon>Pentapetalae</taxon>
        <taxon>rosids</taxon>
        <taxon>fabids</taxon>
        <taxon>Fabales</taxon>
        <taxon>Fabaceae</taxon>
        <taxon>Papilionoideae</taxon>
        <taxon>50 kb inversion clade</taxon>
        <taxon>NPAAA clade</taxon>
        <taxon>indigoferoid/millettioid clade</taxon>
        <taxon>Phaseoleae</taxon>
        <taxon>Vigna</taxon>
    </lineage>
</organism>
<keyword evidence="2" id="KW-1185">Reference proteome</keyword>
<evidence type="ECO:0000313" key="2">
    <source>
        <dbReference type="Proteomes" id="UP000501690"/>
    </source>
</evidence>
<protein>
    <submittedName>
        <fullName evidence="1">Uncharacterized protein</fullName>
    </submittedName>
</protein>
<dbReference type="AlphaFoldDB" id="A0A4D6NFL0"/>